<evidence type="ECO:0000313" key="1">
    <source>
        <dbReference type="EMBL" id="KAL0328280.1"/>
    </source>
</evidence>
<dbReference type="AlphaFoldDB" id="A0AAW2MA94"/>
<reference evidence="1" key="2">
    <citation type="journal article" date="2024" name="Plant">
        <title>Genomic evolution and insights into agronomic trait innovations of Sesamum species.</title>
        <authorList>
            <person name="Miao H."/>
            <person name="Wang L."/>
            <person name="Qu L."/>
            <person name="Liu H."/>
            <person name="Sun Y."/>
            <person name="Le M."/>
            <person name="Wang Q."/>
            <person name="Wei S."/>
            <person name="Zheng Y."/>
            <person name="Lin W."/>
            <person name="Duan Y."/>
            <person name="Cao H."/>
            <person name="Xiong S."/>
            <person name="Wang X."/>
            <person name="Wei L."/>
            <person name="Li C."/>
            <person name="Ma Q."/>
            <person name="Ju M."/>
            <person name="Zhao R."/>
            <person name="Li G."/>
            <person name="Mu C."/>
            <person name="Tian Q."/>
            <person name="Mei H."/>
            <person name="Zhang T."/>
            <person name="Gao T."/>
            <person name="Zhang H."/>
        </authorList>
    </citation>
    <scope>NUCLEOTIDE SEQUENCE</scope>
    <source>
        <strain evidence="1">KEN8</strain>
    </source>
</reference>
<gene>
    <name evidence="1" type="ORF">Scaly_2260600</name>
</gene>
<sequence length="251" mass="28855">MFAIFKIAYPLVIYMILGSRVLPSRGVITNRSQRLFARDLIVLVQLKPRPKLSWRHESNMWHPLFRSLPLPDDIHSRTEHLLIVVDIEMAEDLHQSYMETEGLKHFMNLKLDIRKAYDRAEWSFLRTVLERSASRGPSIPLFVLLCTKSFSLFSSSGSNRGTIPGVARINMRFTLGYLGSFSLQKSYLAALRDCIWRRVQGCHEKTLSQAGKAILIQAMVQVIPSYAMSCFRFPKFVFQELQALVAKPFMA</sequence>
<proteinExistence type="predicted"/>
<name>A0AAW2MA94_9LAMI</name>
<comment type="caution">
    <text evidence="1">The sequence shown here is derived from an EMBL/GenBank/DDBJ whole genome shotgun (WGS) entry which is preliminary data.</text>
</comment>
<organism evidence="1">
    <name type="scientific">Sesamum calycinum</name>
    <dbReference type="NCBI Taxonomy" id="2727403"/>
    <lineage>
        <taxon>Eukaryota</taxon>
        <taxon>Viridiplantae</taxon>
        <taxon>Streptophyta</taxon>
        <taxon>Embryophyta</taxon>
        <taxon>Tracheophyta</taxon>
        <taxon>Spermatophyta</taxon>
        <taxon>Magnoliopsida</taxon>
        <taxon>eudicotyledons</taxon>
        <taxon>Gunneridae</taxon>
        <taxon>Pentapetalae</taxon>
        <taxon>asterids</taxon>
        <taxon>lamiids</taxon>
        <taxon>Lamiales</taxon>
        <taxon>Pedaliaceae</taxon>
        <taxon>Sesamum</taxon>
    </lineage>
</organism>
<protein>
    <recommendedName>
        <fullName evidence="2">Reverse transcriptase domain-containing protein</fullName>
    </recommendedName>
</protein>
<evidence type="ECO:0008006" key="2">
    <source>
        <dbReference type="Google" id="ProtNLM"/>
    </source>
</evidence>
<accession>A0AAW2MA94</accession>
<reference evidence="1" key="1">
    <citation type="submission" date="2020-06" db="EMBL/GenBank/DDBJ databases">
        <authorList>
            <person name="Li T."/>
            <person name="Hu X."/>
            <person name="Zhang T."/>
            <person name="Song X."/>
            <person name="Zhang H."/>
            <person name="Dai N."/>
            <person name="Sheng W."/>
            <person name="Hou X."/>
            <person name="Wei L."/>
        </authorList>
    </citation>
    <scope>NUCLEOTIDE SEQUENCE</scope>
    <source>
        <strain evidence="1">KEN8</strain>
        <tissue evidence="1">Leaf</tissue>
    </source>
</reference>
<dbReference type="EMBL" id="JACGWM010000014">
    <property type="protein sequence ID" value="KAL0328280.1"/>
    <property type="molecule type" value="Genomic_DNA"/>
</dbReference>